<dbReference type="EMBL" id="JBBMEK010000384">
    <property type="protein sequence ID" value="MEQ2366847.1"/>
    <property type="molecule type" value="Genomic_DNA"/>
</dbReference>
<feature type="domain" description="HTH cro/C1-type" evidence="1">
    <location>
        <begin position="11"/>
        <end position="45"/>
    </location>
</feature>
<comment type="caution">
    <text evidence="2">The sequence shown here is derived from an EMBL/GenBank/DDBJ whole genome shotgun (WGS) entry which is preliminary data.</text>
</comment>
<evidence type="ECO:0000313" key="3">
    <source>
        <dbReference type="Proteomes" id="UP001469749"/>
    </source>
</evidence>
<dbReference type="SUPFAM" id="SSF47413">
    <property type="entry name" value="lambda repressor-like DNA-binding domains"/>
    <property type="match status" value="1"/>
</dbReference>
<organism evidence="2 3">
    <name type="scientific">Coprococcus intestinihominis</name>
    <dbReference type="NCBI Taxonomy" id="3133154"/>
    <lineage>
        <taxon>Bacteria</taxon>
        <taxon>Bacillati</taxon>
        <taxon>Bacillota</taxon>
        <taxon>Clostridia</taxon>
        <taxon>Lachnospirales</taxon>
        <taxon>Lachnospiraceae</taxon>
        <taxon>Coprococcus</taxon>
    </lineage>
</organism>
<gene>
    <name evidence="2" type="ORF">WMO25_17425</name>
</gene>
<proteinExistence type="predicted"/>
<keyword evidence="3" id="KW-1185">Reference proteome</keyword>
<dbReference type="InterPro" id="IPR010982">
    <property type="entry name" value="Lambda_DNA-bd_dom_sf"/>
</dbReference>
<dbReference type="RefSeq" id="WP_242997501.1">
    <property type="nucleotide sequence ID" value="NZ_JBBMEK010000384.1"/>
</dbReference>
<dbReference type="CDD" id="cd00093">
    <property type="entry name" value="HTH_XRE"/>
    <property type="match status" value="1"/>
</dbReference>
<dbReference type="InterPro" id="IPR001387">
    <property type="entry name" value="Cro/C1-type_HTH"/>
</dbReference>
<evidence type="ECO:0000313" key="2">
    <source>
        <dbReference type="EMBL" id="MEQ2366847.1"/>
    </source>
</evidence>
<dbReference type="Gene3D" id="1.10.260.40">
    <property type="entry name" value="lambda repressor-like DNA-binding domains"/>
    <property type="match status" value="1"/>
</dbReference>
<sequence>MERKEADKMTIEEARKQKGMSRREVSEWLEIPYRTLSNWETGVRSCPHYIEKLIVDKIIQGK</sequence>
<reference evidence="2 3" key="1">
    <citation type="submission" date="2024-03" db="EMBL/GenBank/DDBJ databases">
        <title>Human intestinal bacterial collection.</title>
        <authorList>
            <person name="Pauvert C."/>
            <person name="Hitch T.C.A."/>
            <person name="Clavel T."/>
        </authorList>
    </citation>
    <scope>NUCLEOTIDE SEQUENCE [LARGE SCALE GENOMIC DNA]</scope>
    <source>
        <strain evidence="2 3">CLA-AA-H190</strain>
    </source>
</reference>
<protein>
    <submittedName>
        <fullName evidence="2">Helix-turn-helix transcriptional regulator</fullName>
    </submittedName>
</protein>
<dbReference type="Proteomes" id="UP001469749">
    <property type="component" value="Unassembled WGS sequence"/>
</dbReference>
<evidence type="ECO:0000259" key="1">
    <source>
        <dbReference type="PROSITE" id="PS50943"/>
    </source>
</evidence>
<dbReference type="PROSITE" id="PS50943">
    <property type="entry name" value="HTH_CROC1"/>
    <property type="match status" value="1"/>
</dbReference>
<dbReference type="Pfam" id="PF01381">
    <property type="entry name" value="HTH_3"/>
    <property type="match status" value="1"/>
</dbReference>
<accession>A0ABV1B9D8</accession>
<name>A0ABV1B9D8_9FIRM</name>